<reference evidence="3" key="1">
    <citation type="submission" date="2016-10" db="EMBL/GenBank/DDBJ databases">
        <authorList>
            <person name="Varghese N."/>
            <person name="Submissions S."/>
        </authorList>
    </citation>
    <scope>NUCLEOTIDE SEQUENCE [LARGE SCALE GENOMIC DNA]</scope>
    <source>
        <strain evidence="3">S6-262</strain>
    </source>
</reference>
<dbReference type="OrthoDB" id="5400913at2"/>
<feature type="signal peptide" evidence="1">
    <location>
        <begin position="1"/>
        <end position="25"/>
    </location>
</feature>
<sequence length="174" mass="18430">MIRVRGLCLLLPVVLLLLLPRAAHAAPITVTKTAQLVSDPTGNTYPKAIPGAVFDYTITLANPTLNAAASGIVLEDAIPPRTELRVSDIALLTPGPVAFNGGLLGTSGLGYTFTSFDSRGDSIEFSSDNGKSWTYRPQPDADGYDNRVTNIQVKLTGSCVAGASASLRFRVRLR</sequence>
<feature type="chain" id="PRO_5011434429" evidence="1">
    <location>
        <begin position="26"/>
        <end position="174"/>
    </location>
</feature>
<protein>
    <submittedName>
        <fullName evidence="2">Uncharacterized protein</fullName>
    </submittedName>
</protein>
<dbReference type="STRING" id="1166340.SAMN05192583_1169"/>
<proteinExistence type="predicted"/>
<dbReference type="AlphaFoldDB" id="A0A1H8B230"/>
<evidence type="ECO:0000313" key="2">
    <source>
        <dbReference type="EMBL" id="SEM76990.1"/>
    </source>
</evidence>
<dbReference type="Proteomes" id="UP000199206">
    <property type="component" value="Unassembled WGS sequence"/>
</dbReference>
<dbReference type="EMBL" id="FOCF01000002">
    <property type="protein sequence ID" value="SEM76990.1"/>
    <property type="molecule type" value="Genomic_DNA"/>
</dbReference>
<accession>A0A1H8B230</accession>
<keyword evidence="3" id="KW-1185">Reference proteome</keyword>
<keyword evidence="1" id="KW-0732">Signal</keyword>
<gene>
    <name evidence="2" type="ORF">SAMN05192583_1169</name>
</gene>
<dbReference type="RefSeq" id="WP_093664504.1">
    <property type="nucleotide sequence ID" value="NZ_FOCF01000002.1"/>
</dbReference>
<evidence type="ECO:0000313" key="3">
    <source>
        <dbReference type="Proteomes" id="UP000199206"/>
    </source>
</evidence>
<organism evidence="2 3">
    <name type="scientific">Sphingomonas gellani</name>
    <dbReference type="NCBI Taxonomy" id="1166340"/>
    <lineage>
        <taxon>Bacteria</taxon>
        <taxon>Pseudomonadati</taxon>
        <taxon>Pseudomonadota</taxon>
        <taxon>Alphaproteobacteria</taxon>
        <taxon>Sphingomonadales</taxon>
        <taxon>Sphingomonadaceae</taxon>
        <taxon>Sphingomonas</taxon>
    </lineage>
</organism>
<name>A0A1H8B230_9SPHN</name>
<evidence type="ECO:0000256" key="1">
    <source>
        <dbReference type="SAM" id="SignalP"/>
    </source>
</evidence>